<evidence type="ECO:0000256" key="1">
    <source>
        <dbReference type="SAM" id="SignalP"/>
    </source>
</evidence>
<dbReference type="AlphaFoldDB" id="A0A4Q2KHJ8"/>
<sequence>MKGKDRGGAVAAPKIITLALAGLLALTATAATVIFTADKAKELGGISGVYDGAGNELTSDGLFEMPANMVFAVPTSESETANAGITVTATIKPDTASNRAIDWEVDFENAESDWARGKAVEEYAKVTPESDGSATATVECLQAFGEPINLTARSRKYPDVTAVCKLDYMSKMESAELVVRSGDEIAETLDISASGKEYVFSVENIVWGVGTMQEENAQTNIGISYHTDYYTWVKEHTEIGSLDMIPAASNTVTATNEPLTFVSSKTNMYKLYGVKSAGRAEFDKGYAGYSGAVVRVTASVTNGSDGTAPDYVSYWGTMLELTLGTVDLDIPVTEIELNPPQIIF</sequence>
<dbReference type="OrthoDB" id="1890305at2"/>
<protein>
    <submittedName>
        <fullName evidence="2">Uncharacterized protein</fullName>
    </submittedName>
</protein>
<proteinExistence type="predicted"/>
<organism evidence="2 3">
    <name type="scientific">Candidatus Borkfalkia ceftriaxoniphila</name>
    <dbReference type="NCBI Taxonomy" id="2508949"/>
    <lineage>
        <taxon>Bacteria</taxon>
        <taxon>Bacillati</taxon>
        <taxon>Bacillota</taxon>
        <taxon>Clostridia</taxon>
        <taxon>Christensenellales</taxon>
        <taxon>Christensenellaceae</taxon>
        <taxon>Candidatus Borkfalkia</taxon>
    </lineage>
</organism>
<dbReference type="Proteomes" id="UP000291269">
    <property type="component" value="Unassembled WGS sequence"/>
</dbReference>
<feature type="signal peptide" evidence="1">
    <location>
        <begin position="1"/>
        <end position="30"/>
    </location>
</feature>
<dbReference type="RefSeq" id="WP_129222869.1">
    <property type="nucleotide sequence ID" value="NZ_SDOZ01000001.1"/>
</dbReference>
<comment type="caution">
    <text evidence="2">The sequence shown here is derived from an EMBL/GenBank/DDBJ whole genome shotgun (WGS) entry which is preliminary data.</text>
</comment>
<gene>
    <name evidence="2" type="ORF">ESZ91_00020</name>
</gene>
<keyword evidence="1" id="KW-0732">Signal</keyword>
<keyword evidence="3" id="KW-1185">Reference proteome</keyword>
<reference evidence="2 3" key="1">
    <citation type="journal article" date="2019" name="Gut">
        <title>Antibiotics-induced monodominance of a novel gut bacterial order.</title>
        <authorList>
            <person name="Hildebrand F."/>
            <person name="Moitinho-Silva L."/>
            <person name="Blasche S."/>
            <person name="Jahn M.T."/>
            <person name="Gossmann T.I."/>
            <person name="Heuerta-Cepas J."/>
            <person name="Hercog R."/>
            <person name="Luetge M."/>
            <person name="Bahram M."/>
            <person name="Pryszlak A."/>
            <person name="Alves R.J."/>
            <person name="Waszak S.M."/>
            <person name="Zhu A."/>
            <person name="Ye L."/>
            <person name="Costea P.I."/>
            <person name="Aalvink S."/>
            <person name="Belzer C."/>
            <person name="Forslund S.K."/>
            <person name="Sunagawa S."/>
            <person name="Hentschel U."/>
            <person name="Merten C."/>
            <person name="Patil K.R."/>
            <person name="Benes V."/>
            <person name="Bork P."/>
        </authorList>
    </citation>
    <scope>NUCLEOTIDE SEQUENCE [LARGE SCALE GENOMIC DNA]</scope>
    <source>
        <strain evidence="2 3">HDS1380</strain>
    </source>
</reference>
<dbReference type="EMBL" id="SDOZ01000001">
    <property type="protein sequence ID" value="RXZ63799.1"/>
    <property type="molecule type" value="Genomic_DNA"/>
</dbReference>
<name>A0A4Q2KHJ8_9FIRM</name>
<feature type="chain" id="PRO_5038589732" evidence="1">
    <location>
        <begin position="31"/>
        <end position="344"/>
    </location>
</feature>
<accession>A0A4Q2KHJ8</accession>
<evidence type="ECO:0000313" key="3">
    <source>
        <dbReference type="Proteomes" id="UP000291269"/>
    </source>
</evidence>
<evidence type="ECO:0000313" key="2">
    <source>
        <dbReference type="EMBL" id="RXZ63799.1"/>
    </source>
</evidence>